<accession>A0A9P8LWT2</accession>
<proteinExistence type="predicted"/>
<evidence type="ECO:0000256" key="1">
    <source>
        <dbReference type="SAM" id="Phobius"/>
    </source>
</evidence>
<dbReference type="KEGG" id="ssao:94297363"/>
<dbReference type="EMBL" id="AUWU02000003">
    <property type="protein sequence ID" value="KAH0575700.1"/>
    <property type="molecule type" value="Genomic_DNA"/>
</dbReference>
<evidence type="ECO:0000313" key="2">
    <source>
        <dbReference type="EMBL" id="KAH0575700.1"/>
    </source>
</evidence>
<evidence type="ECO:0000313" key="3">
    <source>
        <dbReference type="Proteomes" id="UP000018208"/>
    </source>
</evidence>
<dbReference type="GeneID" id="94297363"/>
<dbReference type="Proteomes" id="UP000018208">
    <property type="component" value="Unassembled WGS sequence"/>
</dbReference>
<keyword evidence="1" id="KW-1133">Transmembrane helix</keyword>
<sequence length="277" mass="32334">MNYLDTFLQDNKYDKNDQVIEKSCILSSFNQNISHQLEQKFDIDLITVLELKTAYTEIILNSPLYQSKLTNTLQQSLPNLVKIESDTIQILKDTQYLIKINDELVNEISRLKQKINNLQDVNKINPQIIQTYNTQVDINKFIKHQQRQIQLQIQETQVMSAFQLNKILSELDQQSFSDLDCSTDSLQFQQPNAQLNCHEQIRTLQITLKALEKTLINDHIVLNNMRDQGFEQTIQETEGIRNSAYGFHCLINHIGSADYWIIVLTLFLTAYFIIFTQ</sequence>
<comment type="caution">
    <text evidence="2">The sequence shown here is derived from an EMBL/GenBank/DDBJ whole genome shotgun (WGS) entry which is preliminary data.</text>
</comment>
<keyword evidence="3" id="KW-1185">Reference proteome</keyword>
<dbReference type="RefSeq" id="XP_067766473.1">
    <property type="nucleotide sequence ID" value="XM_067907205.1"/>
</dbReference>
<dbReference type="AlphaFoldDB" id="A0A9P8LWT2"/>
<feature type="transmembrane region" description="Helical" evidence="1">
    <location>
        <begin position="259"/>
        <end position="276"/>
    </location>
</feature>
<reference evidence="2 3" key="1">
    <citation type="journal article" date="2014" name="PLoS Genet.">
        <title>The Genome of Spironucleus salmonicida Highlights a Fish Pathogen Adapted to Fluctuating Environments.</title>
        <authorList>
            <person name="Xu F."/>
            <person name="Jerlstrom-Hultqvist J."/>
            <person name="Einarsson E."/>
            <person name="Astvaldsson A."/>
            <person name="Svard S.G."/>
            <person name="Andersson J.O."/>
        </authorList>
    </citation>
    <scope>NUCLEOTIDE SEQUENCE [LARGE SCALE GENOMIC DNA]</scope>
    <source>
        <strain evidence="2 3">ATCC 50377</strain>
    </source>
</reference>
<organism evidence="2 3">
    <name type="scientific">Spironucleus salmonicida</name>
    <dbReference type="NCBI Taxonomy" id="348837"/>
    <lineage>
        <taxon>Eukaryota</taxon>
        <taxon>Metamonada</taxon>
        <taxon>Diplomonadida</taxon>
        <taxon>Hexamitidae</taxon>
        <taxon>Hexamitinae</taxon>
        <taxon>Spironucleus</taxon>
    </lineage>
</organism>
<name>A0A9P8LWT2_9EUKA</name>
<protein>
    <submittedName>
        <fullName evidence="2">Uncharacterized protein</fullName>
    </submittedName>
</protein>
<gene>
    <name evidence="2" type="ORF">SS50377_23340</name>
</gene>
<keyword evidence="1" id="KW-0472">Membrane</keyword>
<keyword evidence="1" id="KW-0812">Transmembrane</keyword>